<dbReference type="InterPro" id="IPR036770">
    <property type="entry name" value="Ankyrin_rpt-contain_sf"/>
</dbReference>
<name>A0A512RMG6_9BACT</name>
<protein>
    <submittedName>
        <fullName evidence="4">Uncharacterized protein</fullName>
    </submittedName>
</protein>
<dbReference type="Gene3D" id="1.25.40.20">
    <property type="entry name" value="Ankyrin repeat-containing domain"/>
    <property type="match status" value="2"/>
</dbReference>
<dbReference type="AlphaFoldDB" id="A0A512RMG6"/>
<dbReference type="SMART" id="SM00248">
    <property type="entry name" value="ANK"/>
    <property type="match status" value="8"/>
</dbReference>
<proteinExistence type="predicted"/>
<evidence type="ECO:0000256" key="2">
    <source>
        <dbReference type="ARBA" id="ARBA00023043"/>
    </source>
</evidence>
<dbReference type="OrthoDB" id="407974at2"/>
<comment type="caution">
    <text evidence="4">The sequence shown here is derived from an EMBL/GenBank/DDBJ whole genome shotgun (WGS) entry which is preliminary data.</text>
</comment>
<keyword evidence="1" id="KW-0677">Repeat</keyword>
<sequence>MDTPLDSFLRESAWHGPLDAANAILAANPAIADDNIYAAAVLGNGKAVQRFLELDPQLATAKGGPFNRDALTYLCFSRYLRLDPDRSEGFMRAAKALLDAGASANTGFFDNAHLPQPEWESALYGAAGVAFHAGLTRLLLEHGADPNDEEVPYHSPETYDNAALEVLIESGKLSQESLSTMLLRKADFHDHDGLKLLLEAGADPNRMTRWHHTALQQALRRDNDLKNIEVQLDYGADPLLPNRENGRNAVSIAVRRGRGDVLAAFKKRGIPIKLQGVERLIGACAMNDAGAIAAAEPALVAAVLAQGSILLPEFAGTDNAEGIRHLLDLGINVDVRYHGDGYYQIPPHSTALHVAAWKGMHSAVKLLVEKGADINARDGNGRTPLMLAVRACTDSYWVYRRKATSIAALLQAGASTAGINIPTGYDEADALLK</sequence>
<dbReference type="Pfam" id="PF12796">
    <property type="entry name" value="Ank_2"/>
    <property type="match status" value="1"/>
</dbReference>
<dbReference type="InterPro" id="IPR002110">
    <property type="entry name" value="Ankyrin_rpt"/>
</dbReference>
<evidence type="ECO:0000313" key="5">
    <source>
        <dbReference type="Proteomes" id="UP000321436"/>
    </source>
</evidence>
<dbReference type="EMBL" id="BKAU01000003">
    <property type="protein sequence ID" value="GEP96904.1"/>
    <property type="molecule type" value="Genomic_DNA"/>
</dbReference>
<dbReference type="PROSITE" id="PS50297">
    <property type="entry name" value="ANK_REP_REGION"/>
    <property type="match status" value="1"/>
</dbReference>
<evidence type="ECO:0000256" key="1">
    <source>
        <dbReference type="ARBA" id="ARBA00022737"/>
    </source>
</evidence>
<dbReference type="PROSITE" id="PS50088">
    <property type="entry name" value="ANK_REPEAT"/>
    <property type="match status" value="1"/>
</dbReference>
<feature type="repeat" description="ANK" evidence="3">
    <location>
        <begin position="347"/>
        <end position="379"/>
    </location>
</feature>
<dbReference type="PANTHER" id="PTHR24198">
    <property type="entry name" value="ANKYRIN REPEAT AND PROTEIN KINASE DOMAIN-CONTAINING PROTEIN"/>
    <property type="match status" value="1"/>
</dbReference>
<dbReference type="SUPFAM" id="SSF48403">
    <property type="entry name" value="Ankyrin repeat"/>
    <property type="match status" value="1"/>
</dbReference>
<evidence type="ECO:0000313" key="4">
    <source>
        <dbReference type="EMBL" id="GEP96904.1"/>
    </source>
</evidence>
<organism evidence="4 5">
    <name type="scientific">Chitinophaga cymbidii</name>
    <dbReference type="NCBI Taxonomy" id="1096750"/>
    <lineage>
        <taxon>Bacteria</taxon>
        <taxon>Pseudomonadati</taxon>
        <taxon>Bacteroidota</taxon>
        <taxon>Chitinophagia</taxon>
        <taxon>Chitinophagales</taxon>
        <taxon>Chitinophagaceae</taxon>
        <taxon>Chitinophaga</taxon>
    </lineage>
</organism>
<reference evidence="4 5" key="1">
    <citation type="submission" date="2019-07" db="EMBL/GenBank/DDBJ databases">
        <title>Whole genome shotgun sequence of Chitinophaga cymbidii NBRC 109752.</title>
        <authorList>
            <person name="Hosoyama A."/>
            <person name="Uohara A."/>
            <person name="Ohji S."/>
            <person name="Ichikawa N."/>
        </authorList>
    </citation>
    <scope>NUCLEOTIDE SEQUENCE [LARGE SCALE GENOMIC DNA]</scope>
    <source>
        <strain evidence="4 5">NBRC 109752</strain>
    </source>
</reference>
<accession>A0A512RMG6</accession>
<evidence type="ECO:0000256" key="3">
    <source>
        <dbReference type="PROSITE-ProRule" id="PRU00023"/>
    </source>
</evidence>
<keyword evidence="2 3" id="KW-0040">ANK repeat</keyword>
<dbReference type="RefSeq" id="WP_146863876.1">
    <property type="nucleotide sequence ID" value="NZ_BKAU01000003.1"/>
</dbReference>
<dbReference type="PANTHER" id="PTHR24198:SF165">
    <property type="entry name" value="ANKYRIN REPEAT-CONTAINING PROTEIN-RELATED"/>
    <property type="match status" value="1"/>
</dbReference>
<gene>
    <name evidence="4" type="ORF">CCY01nite_31640</name>
</gene>
<dbReference type="Proteomes" id="UP000321436">
    <property type="component" value="Unassembled WGS sequence"/>
</dbReference>
<keyword evidence="5" id="KW-1185">Reference proteome</keyword>